<evidence type="ECO:0000313" key="1">
    <source>
        <dbReference type="EMBL" id="PZD82112.1"/>
    </source>
</evidence>
<sequence length="77" mass="8276">MRCGFTFSVLAKAELPNVAPAPGVAAWPWNGWPNVHGIGGRITVESVTECGRNTHRTTQGQHIGCGLPEFHTVITTH</sequence>
<comment type="caution">
    <text evidence="1">The sequence shown here is derived from an EMBL/GenBank/DDBJ whole genome shotgun (WGS) entry which is preliminary data.</text>
</comment>
<gene>
    <name evidence="1" type="ORF">DN052_03505</name>
</gene>
<evidence type="ECO:0000313" key="2">
    <source>
        <dbReference type="Proteomes" id="UP000248886"/>
    </source>
</evidence>
<dbReference type="AlphaFoldDB" id="A0A2W1KI56"/>
<accession>A0A2W1KI56</accession>
<reference evidence="1 2" key="1">
    <citation type="submission" date="2018-06" db="EMBL/GenBank/DDBJ databases">
        <title>Draft sequence of Acidithiobacillus ferrooxidans CCM 4253.</title>
        <authorList>
            <person name="Moya-Beltran A."/>
            <person name="Castro M."/>
            <person name="Covarrubias P.C."/>
            <person name="Issotta F."/>
            <person name="Janiczek O."/>
            <person name="Mandl M."/>
            <person name="Kucera J."/>
            <person name="Quatrini R."/>
        </authorList>
    </citation>
    <scope>NUCLEOTIDE SEQUENCE [LARGE SCALE GENOMIC DNA]</scope>
    <source>
        <strain evidence="1 2">CCM 4253</strain>
    </source>
</reference>
<organism evidence="1 2">
    <name type="scientific">Acidithiobacillus ferrooxidans</name>
    <name type="common">Thiobacillus ferrooxidans</name>
    <dbReference type="NCBI Taxonomy" id="920"/>
    <lineage>
        <taxon>Bacteria</taxon>
        <taxon>Pseudomonadati</taxon>
        <taxon>Pseudomonadota</taxon>
        <taxon>Acidithiobacillia</taxon>
        <taxon>Acidithiobacillales</taxon>
        <taxon>Acidithiobacillaceae</taxon>
        <taxon>Acidithiobacillus</taxon>
    </lineage>
</organism>
<dbReference type="Proteomes" id="UP000248886">
    <property type="component" value="Unassembled WGS sequence"/>
</dbReference>
<name>A0A2W1KI56_ACIFR</name>
<proteinExistence type="predicted"/>
<protein>
    <submittedName>
        <fullName evidence="1">Uncharacterized protein</fullName>
    </submittedName>
</protein>
<dbReference type="EMBL" id="QKQP01000001">
    <property type="protein sequence ID" value="PZD82112.1"/>
    <property type="molecule type" value="Genomic_DNA"/>
</dbReference>